<comment type="caution">
    <text evidence="1">The sequence shown here is derived from an EMBL/GenBank/DDBJ whole genome shotgun (WGS) entry which is preliminary data.</text>
</comment>
<dbReference type="AlphaFoldDB" id="A0A8T0FMH1"/>
<organism evidence="1 2">
    <name type="scientific">Argiope bruennichi</name>
    <name type="common">Wasp spider</name>
    <name type="synonym">Aranea bruennichi</name>
    <dbReference type="NCBI Taxonomy" id="94029"/>
    <lineage>
        <taxon>Eukaryota</taxon>
        <taxon>Metazoa</taxon>
        <taxon>Ecdysozoa</taxon>
        <taxon>Arthropoda</taxon>
        <taxon>Chelicerata</taxon>
        <taxon>Arachnida</taxon>
        <taxon>Araneae</taxon>
        <taxon>Araneomorphae</taxon>
        <taxon>Entelegynae</taxon>
        <taxon>Araneoidea</taxon>
        <taxon>Araneidae</taxon>
        <taxon>Argiope</taxon>
    </lineage>
</organism>
<reference evidence="1" key="1">
    <citation type="journal article" date="2020" name="bioRxiv">
        <title>Chromosome-level reference genome of the European wasp spider Argiope bruennichi: a resource for studies on range expansion and evolutionary adaptation.</title>
        <authorList>
            <person name="Sheffer M.M."/>
            <person name="Hoppe A."/>
            <person name="Krehenwinkel H."/>
            <person name="Uhl G."/>
            <person name="Kuss A.W."/>
            <person name="Jensen L."/>
            <person name="Jensen C."/>
            <person name="Gillespie R.G."/>
            <person name="Hoff K.J."/>
            <person name="Prost S."/>
        </authorList>
    </citation>
    <scope>NUCLEOTIDE SEQUENCE</scope>
</reference>
<proteinExistence type="predicted"/>
<reference evidence="1" key="2">
    <citation type="submission" date="2020-06" db="EMBL/GenBank/DDBJ databases">
        <authorList>
            <person name="Sheffer M."/>
        </authorList>
    </citation>
    <scope>NUCLEOTIDE SEQUENCE</scope>
</reference>
<keyword evidence="2" id="KW-1185">Reference proteome</keyword>
<sequence>MRRRAESHRISDALLLELFLQQMPSNLQSILTAITPLNATKAAEMADKILEVTQSEISKSSSSDSSAILNNTNSHSDHFEEIRALPKEIASLLRSRSVSRRSNHFRFRMRSSFASKGIC</sequence>
<dbReference type="EMBL" id="JABXBU010000003">
    <property type="protein sequence ID" value="KAF8792106.1"/>
    <property type="molecule type" value="Genomic_DNA"/>
</dbReference>
<gene>
    <name evidence="1" type="ORF">HNY73_003752</name>
</gene>
<evidence type="ECO:0000313" key="1">
    <source>
        <dbReference type="EMBL" id="KAF8792106.1"/>
    </source>
</evidence>
<dbReference type="Proteomes" id="UP000807504">
    <property type="component" value="Unassembled WGS sequence"/>
</dbReference>
<name>A0A8T0FMH1_ARGBR</name>
<evidence type="ECO:0000313" key="2">
    <source>
        <dbReference type="Proteomes" id="UP000807504"/>
    </source>
</evidence>
<accession>A0A8T0FMH1</accession>
<protein>
    <submittedName>
        <fullName evidence="1">Uncharacterized protein</fullName>
    </submittedName>
</protein>